<evidence type="ECO:0000313" key="1">
    <source>
        <dbReference type="EMBL" id="KAJ7366787.1"/>
    </source>
</evidence>
<proteinExistence type="predicted"/>
<reference evidence="1" key="1">
    <citation type="submission" date="2023-03" db="EMBL/GenBank/DDBJ databases">
        <title>Massive genome expansion in bonnet fungi (Mycena s.s.) driven by repeated elements and novel gene families across ecological guilds.</title>
        <authorList>
            <consortium name="Lawrence Berkeley National Laboratory"/>
            <person name="Harder C.B."/>
            <person name="Miyauchi S."/>
            <person name="Viragh M."/>
            <person name="Kuo A."/>
            <person name="Thoen E."/>
            <person name="Andreopoulos B."/>
            <person name="Lu D."/>
            <person name="Skrede I."/>
            <person name="Drula E."/>
            <person name="Henrissat B."/>
            <person name="Morin E."/>
            <person name="Kohler A."/>
            <person name="Barry K."/>
            <person name="LaButti K."/>
            <person name="Morin E."/>
            <person name="Salamov A."/>
            <person name="Lipzen A."/>
            <person name="Mereny Z."/>
            <person name="Hegedus B."/>
            <person name="Baldrian P."/>
            <person name="Stursova M."/>
            <person name="Weitz H."/>
            <person name="Taylor A."/>
            <person name="Grigoriev I.V."/>
            <person name="Nagy L.G."/>
            <person name="Martin F."/>
            <person name="Kauserud H."/>
        </authorList>
    </citation>
    <scope>NUCLEOTIDE SEQUENCE</scope>
    <source>
        <strain evidence="1">CBHHK002</strain>
    </source>
</reference>
<evidence type="ECO:0000313" key="2">
    <source>
        <dbReference type="Proteomes" id="UP001218218"/>
    </source>
</evidence>
<name>A0AAD7ART9_9AGAR</name>
<comment type="caution">
    <text evidence="1">The sequence shown here is derived from an EMBL/GenBank/DDBJ whole genome shotgun (WGS) entry which is preliminary data.</text>
</comment>
<dbReference type="Proteomes" id="UP001218218">
    <property type="component" value="Unassembled WGS sequence"/>
</dbReference>
<dbReference type="EMBL" id="JARIHO010000002">
    <property type="protein sequence ID" value="KAJ7366787.1"/>
    <property type="molecule type" value="Genomic_DNA"/>
</dbReference>
<dbReference type="InterPro" id="IPR032675">
    <property type="entry name" value="LRR_dom_sf"/>
</dbReference>
<gene>
    <name evidence="1" type="ORF">DFH08DRAFT_1072211</name>
</gene>
<dbReference type="SUPFAM" id="SSF52058">
    <property type="entry name" value="L domain-like"/>
    <property type="match status" value="1"/>
</dbReference>
<organism evidence="1 2">
    <name type="scientific">Mycena albidolilacea</name>
    <dbReference type="NCBI Taxonomy" id="1033008"/>
    <lineage>
        <taxon>Eukaryota</taxon>
        <taxon>Fungi</taxon>
        <taxon>Dikarya</taxon>
        <taxon>Basidiomycota</taxon>
        <taxon>Agaricomycotina</taxon>
        <taxon>Agaricomycetes</taxon>
        <taxon>Agaricomycetidae</taxon>
        <taxon>Agaricales</taxon>
        <taxon>Marasmiineae</taxon>
        <taxon>Mycenaceae</taxon>
        <taxon>Mycena</taxon>
    </lineage>
</organism>
<accession>A0AAD7ART9</accession>
<dbReference type="AlphaFoldDB" id="A0AAD7ART9"/>
<protein>
    <submittedName>
        <fullName evidence="1">Uncharacterized protein</fullName>
    </submittedName>
</protein>
<keyword evidence="2" id="KW-1185">Reference proteome</keyword>
<sequence>MYRDPLRVCRGSLVYPIARFPTTQSCMPATCLLPELWEIIIGFLQDDTIDLKSTSLACRSFVSHAQSHIFREIQVSIWAKHYGDYGEEKGVQANRLTALMESSPHLIRHVRSLTVEGCEPEMVIPLARIRWSRVDTLELEDITEDPSDDCARSIHALVGLSSLCTLTIRNCCHAEQLHTILSHCSAALENVSLSSCKISPTPAFRPLKSPRPRQRIRKLVLVDSDGASPLLDSPACPFDLTSLNHLHLTRMTVARLDSFLRRICSTVECLSVDARDYISRSLDLSLLPALVHIDCHGFGYGPVLNTMLGGMPTENHINTIHLFAPRAVVEWDESLTTYMRDFDEIVMDHLPALREVSLTMYIEQHRHEDRDPYEFNHPGLMQVMVAALPRLHEKGMLSMDICLT</sequence>
<dbReference type="Gene3D" id="3.80.10.10">
    <property type="entry name" value="Ribonuclease Inhibitor"/>
    <property type="match status" value="1"/>
</dbReference>